<dbReference type="PANTHER" id="PTHR47843:SF5">
    <property type="entry name" value="BTB_POZ DOMAIN PROTEIN"/>
    <property type="match status" value="1"/>
</dbReference>
<organism evidence="1 2">
    <name type="scientific">Aspergillus pseudocaelatus</name>
    <dbReference type="NCBI Taxonomy" id="1825620"/>
    <lineage>
        <taxon>Eukaryota</taxon>
        <taxon>Fungi</taxon>
        <taxon>Dikarya</taxon>
        <taxon>Ascomycota</taxon>
        <taxon>Pezizomycotina</taxon>
        <taxon>Eurotiomycetes</taxon>
        <taxon>Eurotiomycetidae</taxon>
        <taxon>Eurotiales</taxon>
        <taxon>Aspergillaceae</taxon>
        <taxon>Aspergillus</taxon>
        <taxon>Aspergillus subgen. Circumdati</taxon>
    </lineage>
</organism>
<dbReference type="PANTHER" id="PTHR47843">
    <property type="entry name" value="BTB DOMAIN-CONTAINING PROTEIN-RELATED"/>
    <property type="match status" value="1"/>
</dbReference>
<accession>A0ABQ6VZC3</accession>
<dbReference type="EMBL" id="ML736028">
    <property type="protein sequence ID" value="KAE8410169.1"/>
    <property type="molecule type" value="Genomic_DNA"/>
</dbReference>
<keyword evidence="2" id="KW-1185">Reference proteome</keyword>
<name>A0ABQ6VZC3_9EURO</name>
<evidence type="ECO:0000313" key="1">
    <source>
        <dbReference type="EMBL" id="KAE8410169.1"/>
    </source>
</evidence>
<evidence type="ECO:0000313" key="2">
    <source>
        <dbReference type="Proteomes" id="UP000325395"/>
    </source>
</evidence>
<proteinExistence type="predicted"/>
<dbReference type="Proteomes" id="UP000325395">
    <property type="component" value="Unassembled WGS sequence"/>
</dbReference>
<sequence length="147" mass="17069">MLDYLYRQVYDDYELLKEVKAQRSQGQVDRHDGIATIPTYVNAMMSVTANKYAIRGLKDLAEKKLVANLMHEWNDAYFIQLVEYVYGANASADPKLEGIVAQFATRHISTLKGFQSFHDALHMWHRFAYLFSREMMERVIQLEKGVA</sequence>
<protein>
    <submittedName>
        <fullName evidence="1">Uncharacterized protein</fullName>
    </submittedName>
</protein>
<reference evidence="1 2" key="1">
    <citation type="submission" date="2019-04" db="EMBL/GenBank/DDBJ databases">
        <authorList>
            <consortium name="DOE Joint Genome Institute"/>
            <person name="Mondo S."/>
            <person name="Kjaerbolling I."/>
            <person name="Vesth T."/>
            <person name="Frisvad J.C."/>
            <person name="Nybo J.L."/>
            <person name="Theobald S."/>
            <person name="Kildgaard S."/>
            <person name="Isbrandt T."/>
            <person name="Kuo A."/>
            <person name="Sato A."/>
            <person name="Lyhne E.K."/>
            <person name="Kogle M.E."/>
            <person name="Wiebenga A."/>
            <person name="Kun R.S."/>
            <person name="Lubbers R.J."/>
            <person name="Makela M.R."/>
            <person name="Barry K."/>
            <person name="Chovatia M."/>
            <person name="Clum A."/>
            <person name="Daum C."/>
            <person name="Haridas S."/>
            <person name="He G."/>
            <person name="LaButti K."/>
            <person name="Lipzen A."/>
            <person name="Riley R."/>
            <person name="Salamov A."/>
            <person name="Simmons B.A."/>
            <person name="Magnuson J.K."/>
            <person name="Henrissat B."/>
            <person name="Mortensen U.H."/>
            <person name="Larsen T.O."/>
            <person name="Devries R.P."/>
            <person name="Grigoriev I.V."/>
            <person name="Machida M."/>
            <person name="Baker S.E."/>
            <person name="Andersen M.R."/>
            <person name="Cantor M.N."/>
            <person name="Hua S.X."/>
        </authorList>
    </citation>
    <scope>NUCLEOTIDE SEQUENCE [LARGE SCALE GENOMIC DNA]</scope>
    <source>
        <strain evidence="1 2">CBS 117616</strain>
    </source>
</reference>
<gene>
    <name evidence="1" type="ORF">BDV36DRAFT_308176</name>
</gene>